<accession>A0A516ISL9</accession>
<gene>
    <name evidence="2" type="ORF">FMM02_07990</name>
</gene>
<dbReference type="Proteomes" id="UP000321857">
    <property type="component" value="Chromosome"/>
</dbReference>
<proteinExistence type="predicted"/>
<name>A0A516ISL9_9SPHN</name>
<dbReference type="PANTHER" id="PTHR45947:SF3">
    <property type="entry name" value="SULFOQUINOVOSYL TRANSFERASE SQD2"/>
    <property type="match status" value="1"/>
</dbReference>
<keyword evidence="2" id="KW-0808">Transferase</keyword>
<dbReference type="Pfam" id="PF13439">
    <property type="entry name" value="Glyco_transf_4"/>
    <property type="match status" value="1"/>
</dbReference>
<keyword evidence="3" id="KW-1185">Reference proteome</keyword>
<feature type="domain" description="Glycosyltransferase subfamily 4-like N-terminal" evidence="1">
    <location>
        <begin position="20"/>
        <end position="184"/>
    </location>
</feature>
<dbReference type="EMBL" id="CP041659">
    <property type="protein sequence ID" value="QDP19901.1"/>
    <property type="molecule type" value="Genomic_DNA"/>
</dbReference>
<dbReference type="KEGG" id="sxa:FMM02_07990"/>
<dbReference type="Pfam" id="PF13692">
    <property type="entry name" value="Glyco_trans_1_4"/>
    <property type="match status" value="1"/>
</dbReference>
<dbReference type="InterPro" id="IPR050194">
    <property type="entry name" value="Glycosyltransferase_grp1"/>
</dbReference>
<evidence type="ECO:0000313" key="3">
    <source>
        <dbReference type="Proteomes" id="UP000321857"/>
    </source>
</evidence>
<evidence type="ECO:0000259" key="1">
    <source>
        <dbReference type="Pfam" id="PF13439"/>
    </source>
</evidence>
<dbReference type="OrthoDB" id="5490290at2"/>
<dbReference type="CDD" id="cd03814">
    <property type="entry name" value="GT4-like"/>
    <property type="match status" value="1"/>
</dbReference>
<dbReference type="GO" id="GO:0016757">
    <property type="term" value="F:glycosyltransferase activity"/>
    <property type="evidence" value="ECO:0007669"/>
    <property type="project" value="UniProtKB-ARBA"/>
</dbReference>
<evidence type="ECO:0000313" key="2">
    <source>
        <dbReference type="EMBL" id="QDP19901.1"/>
    </source>
</evidence>
<dbReference type="InterPro" id="IPR028098">
    <property type="entry name" value="Glyco_trans_4-like_N"/>
</dbReference>
<dbReference type="Gene3D" id="3.40.50.2000">
    <property type="entry name" value="Glycogen Phosphorylase B"/>
    <property type="match status" value="2"/>
</dbReference>
<organism evidence="2 3">
    <name type="scientific">Sphingomonas xanthus</name>
    <dbReference type="NCBI Taxonomy" id="2594473"/>
    <lineage>
        <taxon>Bacteria</taxon>
        <taxon>Pseudomonadati</taxon>
        <taxon>Pseudomonadota</taxon>
        <taxon>Alphaproteobacteria</taxon>
        <taxon>Sphingomonadales</taxon>
        <taxon>Sphingomonadaceae</taxon>
        <taxon>Sphingomonas</taxon>
    </lineage>
</organism>
<reference evidence="2 3" key="1">
    <citation type="submission" date="2019-07" db="EMBL/GenBank/DDBJ databases">
        <title>Sphingomonas AE3 Genome sequencing and assembly.</title>
        <authorList>
            <person name="Kim H."/>
        </authorList>
    </citation>
    <scope>NUCLEOTIDE SEQUENCE [LARGE SCALE GENOMIC DNA]</scope>
    <source>
        <strain evidence="2 3">AE3</strain>
    </source>
</reference>
<protein>
    <submittedName>
        <fullName evidence="2">Glycosyltransferase family 1 protein</fullName>
    </submittedName>
</protein>
<dbReference type="RefSeq" id="WP_147494350.1">
    <property type="nucleotide sequence ID" value="NZ_CP041659.1"/>
</dbReference>
<dbReference type="SUPFAM" id="SSF53756">
    <property type="entry name" value="UDP-Glycosyltransferase/glycogen phosphorylase"/>
    <property type="match status" value="1"/>
</dbReference>
<dbReference type="PANTHER" id="PTHR45947">
    <property type="entry name" value="SULFOQUINOVOSYL TRANSFERASE SQD2"/>
    <property type="match status" value="1"/>
</dbReference>
<sequence>MKPEELRIALFSGNYNYVRDGANQALNRLVGFLLRQGAQVRVYSPVVEEPAFKATGEMVNVPSFAIPLRSEYRVPFRLDRAVRKDLETFRPNVIHIASPDIVAHRAVTWARRRAIPVVASVHTRFETYLQYYHLQMLEPAVRAILRRFYRRCDALLVPAESTAAILRAQRMNADISIWSRGVDRTQFNPERRSLEWRRGQGIGDEDMAVAFLGRLVLEKGLDVFSNAIIAARERDVPLKVLAIGDGPARDYFQQRLPDAIFTGQLTGDELGRALASADVFLNPSITETFGNVTLEAMACALPVVAAAASGASSLVKDQVTGRLTAPGNIAGYAEALADYQHDPDLRARHGASGLAFAKTMDWDEINAAVMHVYERVIDRRGQA</sequence>
<dbReference type="AlphaFoldDB" id="A0A516ISL9"/>